<feature type="non-terminal residue" evidence="4">
    <location>
        <position position="1"/>
    </location>
</feature>
<dbReference type="Pfam" id="PF03972">
    <property type="entry name" value="MmgE_PrpD_N"/>
    <property type="match status" value="1"/>
</dbReference>
<sequence length="251" mass="25751">HALGLAATRASGLKAQFGTMGKPYNAGMAASNGVECADLAARGMTSNPAAVAGALGFVETHHGDGAVDDAPGFRMVDVSHKFHACCHGLHATLEAVGLLKPVDPEGVERIEVRVSPRWMTVCNKVAPQSGLEAKFSYGAVIALSLRGYDTGALESFADGVSTRPELMALAERVEVIPDANVGETAAEVAITVAGARREAVFDLTAPMDLAAREARVRGKAAALLGAARAEAGWQAVCGGDLGAFVALMAGR</sequence>
<evidence type="ECO:0000313" key="5">
    <source>
        <dbReference type="Proteomes" id="UP000264719"/>
    </source>
</evidence>
<dbReference type="EMBL" id="DMVW01000009">
    <property type="protein sequence ID" value="HAR50332.1"/>
    <property type="molecule type" value="Genomic_DNA"/>
</dbReference>
<dbReference type="InterPro" id="IPR045337">
    <property type="entry name" value="MmgE_PrpD_C"/>
</dbReference>
<protein>
    <submittedName>
        <fullName evidence="4">2-methylcitrate dehydratase</fullName>
    </submittedName>
</protein>
<dbReference type="InterPro" id="IPR042188">
    <property type="entry name" value="MmgE/PrpD_sf_2"/>
</dbReference>
<dbReference type="InterPro" id="IPR005656">
    <property type="entry name" value="MmgE_PrpD"/>
</dbReference>
<evidence type="ECO:0000313" key="4">
    <source>
        <dbReference type="EMBL" id="HAR50332.1"/>
    </source>
</evidence>
<dbReference type="Pfam" id="PF19305">
    <property type="entry name" value="MmgE_PrpD_C"/>
    <property type="match status" value="1"/>
</dbReference>
<evidence type="ECO:0000256" key="1">
    <source>
        <dbReference type="ARBA" id="ARBA00006174"/>
    </source>
</evidence>
<dbReference type="Proteomes" id="UP000264719">
    <property type="component" value="Unassembled WGS sequence"/>
</dbReference>
<dbReference type="GO" id="GO:0016829">
    <property type="term" value="F:lyase activity"/>
    <property type="evidence" value="ECO:0007669"/>
    <property type="project" value="InterPro"/>
</dbReference>
<dbReference type="InterPro" id="IPR042183">
    <property type="entry name" value="MmgE/PrpD_sf_1"/>
</dbReference>
<evidence type="ECO:0000259" key="3">
    <source>
        <dbReference type="Pfam" id="PF19305"/>
    </source>
</evidence>
<dbReference type="InterPro" id="IPR045336">
    <property type="entry name" value="MmgE_PrpD_N"/>
</dbReference>
<accession>A0A348W720</accession>
<name>A0A348W720_9RHOB</name>
<gene>
    <name evidence="4" type="ORF">DCS45_00460</name>
</gene>
<feature type="domain" description="MmgE/PrpD N-terminal" evidence="2">
    <location>
        <begin position="1"/>
        <end position="64"/>
    </location>
</feature>
<reference evidence="4 5" key="1">
    <citation type="journal article" date="2018" name="Nat. Biotechnol.">
        <title>A standardized bacterial taxonomy based on genome phylogeny substantially revises the tree of life.</title>
        <authorList>
            <person name="Parks D.H."/>
            <person name="Chuvochina M."/>
            <person name="Waite D.W."/>
            <person name="Rinke C."/>
            <person name="Skarshewski A."/>
            <person name="Chaumeil P.A."/>
            <person name="Hugenholtz P."/>
        </authorList>
    </citation>
    <scope>NUCLEOTIDE SEQUENCE [LARGE SCALE GENOMIC DNA]</scope>
    <source>
        <strain evidence="4">UBA9169</strain>
    </source>
</reference>
<evidence type="ECO:0000259" key="2">
    <source>
        <dbReference type="Pfam" id="PF03972"/>
    </source>
</evidence>
<feature type="domain" description="MmgE/PrpD C-terminal" evidence="3">
    <location>
        <begin position="83"/>
        <end position="186"/>
    </location>
</feature>
<dbReference type="Gene3D" id="1.10.4100.10">
    <property type="entry name" value="2-methylcitrate dehydratase PrpD"/>
    <property type="match status" value="1"/>
</dbReference>
<dbReference type="PANTHER" id="PTHR16943">
    <property type="entry name" value="2-METHYLCITRATE DEHYDRATASE-RELATED"/>
    <property type="match status" value="1"/>
</dbReference>
<dbReference type="AlphaFoldDB" id="A0A348W720"/>
<dbReference type="PANTHER" id="PTHR16943:SF8">
    <property type="entry name" value="2-METHYLCITRATE DEHYDRATASE"/>
    <property type="match status" value="1"/>
</dbReference>
<dbReference type="SUPFAM" id="SSF103378">
    <property type="entry name" value="2-methylcitrate dehydratase PrpD"/>
    <property type="match status" value="1"/>
</dbReference>
<comment type="caution">
    <text evidence="4">The sequence shown here is derived from an EMBL/GenBank/DDBJ whole genome shotgun (WGS) entry which is preliminary data.</text>
</comment>
<dbReference type="InterPro" id="IPR036148">
    <property type="entry name" value="MmgE/PrpD_sf"/>
</dbReference>
<comment type="similarity">
    <text evidence="1">Belongs to the PrpD family.</text>
</comment>
<proteinExistence type="inferred from homology"/>
<dbReference type="Gene3D" id="3.30.1330.120">
    <property type="entry name" value="2-methylcitrate dehydratase PrpD"/>
    <property type="match status" value="1"/>
</dbReference>
<organism evidence="4 5">
    <name type="scientific">Roseovarius nubinhibens</name>
    <dbReference type="NCBI Taxonomy" id="314263"/>
    <lineage>
        <taxon>Bacteria</taxon>
        <taxon>Pseudomonadati</taxon>
        <taxon>Pseudomonadota</taxon>
        <taxon>Alphaproteobacteria</taxon>
        <taxon>Rhodobacterales</taxon>
        <taxon>Roseobacteraceae</taxon>
        <taxon>Roseovarius</taxon>
    </lineage>
</organism>